<gene>
    <name evidence="1" type="ORF">A2678_03200</name>
</gene>
<evidence type="ECO:0008006" key="3">
    <source>
        <dbReference type="Google" id="ProtNLM"/>
    </source>
</evidence>
<organism evidence="1 2">
    <name type="scientific">Candidatus Kaiserbacteria bacterium RIFCSPHIGHO2_01_FULL_53_31</name>
    <dbReference type="NCBI Taxonomy" id="1798481"/>
    <lineage>
        <taxon>Bacteria</taxon>
        <taxon>Candidatus Kaiseribacteriota</taxon>
    </lineage>
</organism>
<evidence type="ECO:0000313" key="1">
    <source>
        <dbReference type="EMBL" id="OGG48414.1"/>
    </source>
</evidence>
<proteinExistence type="predicted"/>
<accession>A0A1F6CGL5</accession>
<protein>
    <recommendedName>
        <fullName evidence="3">Restriction endonuclease type IV Mrr domain-containing protein</fullName>
    </recommendedName>
</protein>
<comment type="caution">
    <text evidence="1">The sequence shown here is derived from an EMBL/GenBank/DDBJ whole genome shotgun (WGS) entry which is preliminary data.</text>
</comment>
<name>A0A1F6CGL5_9BACT</name>
<dbReference type="Proteomes" id="UP000178815">
    <property type="component" value="Unassembled WGS sequence"/>
</dbReference>
<dbReference type="EMBL" id="MFKU01000014">
    <property type="protein sequence ID" value="OGG48414.1"/>
    <property type="molecule type" value="Genomic_DNA"/>
</dbReference>
<dbReference type="AlphaFoldDB" id="A0A1F6CGL5"/>
<sequence>MQKTESKKHVDLIAELAQVMKRDGYTITAIDIEGHKKPDVIENSGTIGDGENKIPDICSTHTSSGRIARGEAKTGEGDIGTQHSITQYCLCSNRSKNGLPSKLYVIVPGNKRQELNDVITNNVPRQHWDNIVLVSSEIYSQ</sequence>
<dbReference type="STRING" id="1798481.A2678_03200"/>
<reference evidence="1 2" key="1">
    <citation type="journal article" date="2016" name="Nat. Commun.">
        <title>Thousands of microbial genomes shed light on interconnected biogeochemical processes in an aquifer system.</title>
        <authorList>
            <person name="Anantharaman K."/>
            <person name="Brown C.T."/>
            <person name="Hug L.A."/>
            <person name="Sharon I."/>
            <person name="Castelle C.J."/>
            <person name="Probst A.J."/>
            <person name="Thomas B.C."/>
            <person name="Singh A."/>
            <person name="Wilkins M.J."/>
            <person name="Karaoz U."/>
            <person name="Brodie E.L."/>
            <person name="Williams K.H."/>
            <person name="Hubbard S.S."/>
            <person name="Banfield J.F."/>
        </authorList>
    </citation>
    <scope>NUCLEOTIDE SEQUENCE [LARGE SCALE GENOMIC DNA]</scope>
</reference>
<evidence type="ECO:0000313" key="2">
    <source>
        <dbReference type="Proteomes" id="UP000178815"/>
    </source>
</evidence>